<feature type="binding site" description="in other chain" evidence="10">
    <location>
        <position position="67"/>
    </location>
    <ligand>
        <name>L-methionine</name>
        <dbReference type="ChEBI" id="CHEBI:57844"/>
        <note>ligand shared between two neighboring subunits</note>
    </ligand>
</feature>
<dbReference type="GO" id="GO:0006730">
    <property type="term" value="P:one-carbon metabolic process"/>
    <property type="evidence" value="ECO:0007669"/>
    <property type="project" value="UniProtKB-KW"/>
</dbReference>
<evidence type="ECO:0000313" key="17">
    <source>
        <dbReference type="Proteomes" id="UP000253934"/>
    </source>
</evidence>
<feature type="binding site" evidence="10">
    <location>
        <position position="288"/>
    </location>
    <ligand>
        <name>ATP</name>
        <dbReference type="ChEBI" id="CHEBI:30616"/>
        <note>ligand shared between two neighboring subunits</note>
    </ligand>
</feature>
<evidence type="ECO:0000256" key="1">
    <source>
        <dbReference type="ARBA" id="ARBA00005224"/>
    </source>
</evidence>
<evidence type="ECO:0000256" key="10">
    <source>
        <dbReference type="HAMAP-Rule" id="MF_00086"/>
    </source>
</evidence>
<evidence type="ECO:0000256" key="12">
    <source>
        <dbReference type="RuleBase" id="RU004462"/>
    </source>
</evidence>
<evidence type="ECO:0000256" key="7">
    <source>
        <dbReference type="ARBA" id="ARBA00022840"/>
    </source>
</evidence>
<evidence type="ECO:0000256" key="11">
    <source>
        <dbReference type="RuleBase" id="RU000542"/>
    </source>
</evidence>
<evidence type="ECO:0000259" key="15">
    <source>
        <dbReference type="Pfam" id="PF02773"/>
    </source>
</evidence>
<feature type="binding site" description="in other chain" evidence="10">
    <location>
        <begin position="190"/>
        <end position="192"/>
    </location>
    <ligand>
        <name>ATP</name>
        <dbReference type="ChEBI" id="CHEBI:30616"/>
        <note>ligand shared between two neighboring subunits</note>
    </ligand>
</feature>
<feature type="binding site" evidence="10">
    <location>
        <position position="28"/>
    </location>
    <ligand>
        <name>Mg(2+)</name>
        <dbReference type="ChEBI" id="CHEBI:18420"/>
    </ligand>
</feature>
<evidence type="ECO:0000256" key="5">
    <source>
        <dbReference type="ARBA" id="ARBA00022723"/>
    </source>
</evidence>
<proteinExistence type="inferred from homology"/>
<keyword evidence="5 10" id="KW-0479">Metal-binding</keyword>
<keyword evidence="3 10" id="KW-0554">One-carbon metabolism</keyword>
<dbReference type="GO" id="GO:0000287">
    <property type="term" value="F:magnesium ion binding"/>
    <property type="evidence" value="ECO:0007669"/>
    <property type="project" value="UniProtKB-UniRule"/>
</dbReference>
<dbReference type="Gene3D" id="3.30.300.10">
    <property type="match status" value="3"/>
</dbReference>
<evidence type="ECO:0000259" key="13">
    <source>
        <dbReference type="Pfam" id="PF00438"/>
    </source>
</evidence>
<feature type="binding site" evidence="10">
    <location>
        <position position="292"/>
    </location>
    <ligand>
        <name>ATP</name>
        <dbReference type="ChEBI" id="CHEBI:30616"/>
        <note>ligand shared between two neighboring subunits</note>
    </ligand>
</feature>
<comment type="caution">
    <text evidence="10">Lacks conserved residue(s) required for the propagation of feature annotation.</text>
</comment>
<gene>
    <name evidence="10" type="primary">metK</name>
    <name evidence="16" type="ORF">DCC88_03200</name>
</gene>
<dbReference type="InterPro" id="IPR022628">
    <property type="entry name" value="S-AdoMet_synt_N"/>
</dbReference>
<name>A0A369KVG5_9BACT</name>
<dbReference type="FunFam" id="3.30.300.10:FF:000003">
    <property type="entry name" value="S-adenosylmethionine synthase"/>
    <property type="match status" value="1"/>
</dbReference>
<evidence type="ECO:0000256" key="3">
    <source>
        <dbReference type="ARBA" id="ARBA00022563"/>
    </source>
</evidence>
<dbReference type="PIRSF" id="PIRSF000497">
    <property type="entry name" value="MAT"/>
    <property type="match status" value="1"/>
</dbReference>
<comment type="cofactor">
    <cofactor evidence="10">
        <name>Mg(2+)</name>
        <dbReference type="ChEBI" id="CHEBI:18420"/>
    </cofactor>
    <text evidence="10">Binds 2 divalent ions per subunit.</text>
</comment>
<dbReference type="GO" id="GO:0004478">
    <property type="term" value="F:methionine adenosyltransferase activity"/>
    <property type="evidence" value="ECO:0007669"/>
    <property type="project" value="UniProtKB-UniRule"/>
</dbReference>
<comment type="cofactor">
    <cofactor evidence="10">
        <name>K(+)</name>
        <dbReference type="ChEBI" id="CHEBI:29103"/>
    </cofactor>
    <text evidence="10">Binds 1 potassium ion per subunit.</text>
</comment>
<evidence type="ECO:0000256" key="2">
    <source>
        <dbReference type="ARBA" id="ARBA00009685"/>
    </source>
</evidence>
<dbReference type="PANTHER" id="PTHR11964">
    <property type="entry name" value="S-ADENOSYLMETHIONINE SYNTHETASE"/>
    <property type="match status" value="1"/>
</dbReference>
<feature type="domain" description="S-adenosylmethionine synthetase C-terminal" evidence="15">
    <location>
        <begin position="259"/>
        <end position="401"/>
    </location>
</feature>
<dbReference type="InterPro" id="IPR002133">
    <property type="entry name" value="S-AdoMet_synthetase"/>
</dbReference>
<comment type="subcellular location">
    <subcellularLocation>
        <location evidence="10 11">Cytoplasm</location>
    </subcellularLocation>
</comment>
<feature type="binding site" description="in other chain" evidence="10">
    <location>
        <position position="123"/>
    </location>
    <ligand>
        <name>L-methionine</name>
        <dbReference type="ChEBI" id="CHEBI:57844"/>
        <note>ligand shared between two neighboring subunits</note>
    </ligand>
</feature>
<accession>A0A369KVG5</accession>
<dbReference type="InterPro" id="IPR022629">
    <property type="entry name" value="S-AdoMet_synt_central"/>
</dbReference>
<evidence type="ECO:0000256" key="6">
    <source>
        <dbReference type="ARBA" id="ARBA00022741"/>
    </source>
</evidence>
<dbReference type="GO" id="GO:0005737">
    <property type="term" value="C:cytoplasm"/>
    <property type="evidence" value="ECO:0007669"/>
    <property type="project" value="UniProtKB-SubCell"/>
</dbReference>
<dbReference type="HAMAP" id="MF_00086">
    <property type="entry name" value="S_AdoMet_synth1"/>
    <property type="match status" value="1"/>
</dbReference>
<comment type="function">
    <text evidence="10">Catalyzes the formation of S-adenosylmethionine (AdoMet) from methionine and ATP. The overall synthetic reaction is composed of two sequential steps, AdoMet formation and the subsequent tripolyphosphate hydrolysis which occurs prior to release of AdoMet from the enzyme.</text>
</comment>
<keyword evidence="6 10" id="KW-0547">Nucleotide-binding</keyword>
<dbReference type="PROSITE" id="PS00376">
    <property type="entry name" value="ADOMET_SYNTHASE_1"/>
    <property type="match status" value="1"/>
</dbReference>
<dbReference type="GO" id="GO:0006556">
    <property type="term" value="P:S-adenosylmethionine biosynthetic process"/>
    <property type="evidence" value="ECO:0007669"/>
    <property type="project" value="UniProtKB-UniRule"/>
</dbReference>
<keyword evidence="7 10" id="KW-0067">ATP-binding</keyword>
<protein>
    <recommendedName>
        <fullName evidence="10">S-adenosylmethionine synthase</fullName>
        <shortName evidence="10">AdoMet synthase</shortName>
        <ecNumber evidence="10">2.5.1.6</ecNumber>
    </recommendedName>
    <alternativeName>
        <fullName evidence="10">MAT</fullName>
    </alternativeName>
    <alternativeName>
        <fullName evidence="10">Methionine adenosyltransferase</fullName>
    </alternativeName>
</protein>
<keyword evidence="9 10" id="KW-0630">Potassium</keyword>
<dbReference type="GO" id="GO:0005524">
    <property type="term" value="F:ATP binding"/>
    <property type="evidence" value="ECO:0007669"/>
    <property type="project" value="UniProtKB-UniRule"/>
</dbReference>
<comment type="catalytic activity">
    <reaction evidence="10">
        <text>L-methionine + ATP + H2O = S-adenosyl-L-methionine + phosphate + diphosphate</text>
        <dbReference type="Rhea" id="RHEA:21080"/>
        <dbReference type="ChEBI" id="CHEBI:15377"/>
        <dbReference type="ChEBI" id="CHEBI:30616"/>
        <dbReference type="ChEBI" id="CHEBI:33019"/>
        <dbReference type="ChEBI" id="CHEBI:43474"/>
        <dbReference type="ChEBI" id="CHEBI:57844"/>
        <dbReference type="ChEBI" id="CHEBI:59789"/>
        <dbReference type="EC" id="2.5.1.6"/>
    </reaction>
</comment>
<dbReference type="Pfam" id="PF02773">
    <property type="entry name" value="S-AdoMet_synt_C"/>
    <property type="match status" value="1"/>
</dbReference>
<dbReference type="RefSeq" id="WP_338636383.1">
    <property type="nucleotide sequence ID" value="NZ_CP146516.1"/>
</dbReference>
<dbReference type="UniPathway" id="UPA00315">
    <property type="reaction ID" value="UER00080"/>
</dbReference>
<dbReference type="Pfam" id="PF02772">
    <property type="entry name" value="S-AdoMet_synt_M"/>
    <property type="match status" value="1"/>
</dbReference>
<dbReference type="InterPro" id="IPR022636">
    <property type="entry name" value="S-AdoMet_synthetase_sfam"/>
</dbReference>
<keyword evidence="10" id="KW-0963">Cytoplasm</keyword>
<dbReference type="SUPFAM" id="SSF55973">
    <property type="entry name" value="S-adenosylmethionine synthetase"/>
    <property type="match status" value="3"/>
</dbReference>
<dbReference type="Pfam" id="PF00438">
    <property type="entry name" value="S-AdoMet_synt_N"/>
    <property type="match status" value="1"/>
</dbReference>
<dbReference type="NCBIfam" id="TIGR01034">
    <property type="entry name" value="metK"/>
    <property type="match status" value="1"/>
</dbReference>
<evidence type="ECO:0000256" key="9">
    <source>
        <dbReference type="ARBA" id="ARBA00022958"/>
    </source>
</evidence>
<feature type="region of interest" description="Flexible loop" evidence="10">
    <location>
        <begin position="123"/>
        <end position="133"/>
    </location>
</feature>
<evidence type="ECO:0000256" key="4">
    <source>
        <dbReference type="ARBA" id="ARBA00022679"/>
    </source>
</evidence>
<feature type="domain" description="S-adenosylmethionine synthetase N-terminal" evidence="13">
    <location>
        <begin position="16"/>
        <end position="125"/>
    </location>
</feature>
<organism evidence="16 17">
    <name type="scientific">Spirobacillus cienkowskii</name>
    <dbReference type="NCBI Taxonomy" id="495820"/>
    <lineage>
        <taxon>Bacteria</taxon>
        <taxon>Pseudomonadati</taxon>
        <taxon>Bdellovibrionota</taxon>
        <taxon>Oligoflexia</taxon>
        <taxon>Silvanigrellales</taxon>
        <taxon>Spirobacillus</taxon>
    </lineage>
</organism>
<dbReference type="AlphaFoldDB" id="A0A369KVG5"/>
<sequence length="412" mass="45284">MFQRSPNVYSSSEITYFTSESVSEGHPDKVADQISDGILDELLSFDPRARVACEALCKTGLVVIAGEISVNPETVSTNEKKLNRKMKNYSDIAREVIKEVGYEDPDNGFEYRSCGVIVAVDQQSPDIAQGVNEGEGLHKEQGAGDQGMMFGYATNETPEYMPATVQYAHSILRNLSKARKENQVNWLRPDAKSQVTVEYVNGKMNRVDTVVVSTMHTKDVSQETIRQFVIENIIKKTIPSNLLDANTKYHINPTGNFVIGGPQGDCGLTGRKIIVDTYGGHGAHGGGAFSGKDPSKVDRSAAYMGRYIAKNIVAAGLADKALVQIAYAIGVAKPVSVNVNTYGTEKISRSKIEDAVLKTFDMTPSGIVKTFDLLYPHKNGFTYHQTASYGHFGRQHFPWEKLDKVSELKKLL</sequence>
<keyword evidence="8 10" id="KW-0460">Magnesium</keyword>
<dbReference type="CDD" id="cd18079">
    <property type="entry name" value="S-AdoMet_synt"/>
    <property type="match status" value="1"/>
</dbReference>
<feature type="binding site" description="in other chain" evidence="10">
    <location>
        <position position="26"/>
    </location>
    <ligand>
        <name>ATP</name>
        <dbReference type="ChEBI" id="CHEBI:30616"/>
        <note>ligand shared between two neighboring subunits</note>
    </ligand>
</feature>
<dbReference type="Proteomes" id="UP000253934">
    <property type="component" value="Unassembled WGS sequence"/>
</dbReference>
<feature type="binding site" description="in other chain" evidence="10">
    <location>
        <position position="296"/>
    </location>
    <ligand>
        <name>L-methionine</name>
        <dbReference type="ChEBI" id="CHEBI:57844"/>
        <note>ligand shared between two neighboring subunits</note>
    </ligand>
</feature>
<reference evidence="16" key="1">
    <citation type="submission" date="2018-04" db="EMBL/GenBank/DDBJ databases">
        <title>Draft genome sequence of the Candidatus Spirobacillus cienkowskii, a pathogen of freshwater Daphnia species, reconstructed from hemolymph metagenomic reads.</title>
        <authorList>
            <person name="Bresciani L."/>
            <person name="Lemos L.N."/>
            <person name="Wale N."/>
            <person name="Lin J.Y."/>
            <person name="Fernandes G.R."/>
            <person name="Duffy M.A."/>
            <person name="Rodrigues J.M."/>
        </authorList>
    </citation>
    <scope>NUCLEOTIDE SEQUENCE [LARGE SCALE GENOMIC DNA]</scope>
    <source>
        <strain evidence="16">Binning01</strain>
    </source>
</reference>
<dbReference type="InterPro" id="IPR022630">
    <property type="entry name" value="S-AdoMet_synt_C"/>
</dbReference>
<dbReference type="PROSITE" id="PS00377">
    <property type="entry name" value="ADOMET_SYNTHASE_2"/>
    <property type="match status" value="1"/>
</dbReference>
<keyword evidence="4 10" id="KW-0808">Transferase</keyword>
<keyword evidence="17" id="KW-1185">Reference proteome</keyword>
<dbReference type="EC" id="2.5.1.6" evidence="10"/>
<feature type="binding site" evidence="10">
    <location>
        <position position="54"/>
    </location>
    <ligand>
        <name>K(+)</name>
        <dbReference type="ChEBI" id="CHEBI:29103"/>
    </ligand>
</feature>
<feature type="binding site" evidence="10">
    <location>
        <position position="265"/>
    </location>
    <ligand>
        <name>L-methionine</name>
        <dbReference type="ChEBI" id="CHEBI:57844"/>
        <note>ligand shared between two neighboring subunits</note>
    </ligand>
</feature>
<dbReference type="EMBL" id="QOVW01000024">
    <property type="protein sequence ID" value="RDB36817.1"/>
    <property type="molecule type" value="Genomic_DNA"/>
</dbReference>
<evidence type="ECO:0000256" key="8">
    <source>
        <dbReference type="ARBA" id="ARBA00022842"/>
    </source>
</evidence>
<evidence type="ECO:0000313" key="16">
    <source>
        <dbReference type="EMBL" id="RDB36817.1"/>
    </source>
</evidence>
<feature type="binding site" description="in other chain" evidence="10">
    <location>
        <begin position="271"/>
        <end position="272"/>
    </location>
    <ligand>
        <name>ATP</name>
        <dbReference type="ChEBI" id="CHEBI:30616"/>
        <note>ligand shared between two neighboring subunits</note>
    </ligand>
</feature>
<evidence type="ECO:0000259" key="14">
    <source>
        <dbReference type="Pfam" id="PF02772"/>
    </source>
</evidence>
<comment type="pathway">
    <text evidence="1 10">Amino-acid biosynthesis; S-adenosyl-L-methionine biosynthesis; S-adenosyl-L-methionine from L-methionine: step 1/1.</text>
</comment>
<dbReference type="InterPro" id="IPR022631">
    <property type="entry name" value="ADOMET_SYNTHASE_CS"/>
</dbReference>
<feature type="binding site" evidence="10">
    <location>
        <position position="265"/>
    </location>
    <ligand>
        <name>ATP</name>
        <dbReference type="ChEBI" id="CHEBI:30616"/>
        <note>ligand shared between two neighboring subunits</note>
    </ligand>
</feature>
<comment type="subunit">
    <text evidence="10">Homotetramer; dimer of dimers.</text>
</comment>
<comment type="similarity">
    <text evidence="2 10 12">Belongs to the AdoMet synthase family.</text>
</comment>
<comment type="caution">
    <text evidence="16">The sequence shown here is derived from an EMBL/GenBank/DDBJ whole genome shotgun (WGS) entry which is preliminary data.</text>
</comment>
<feature type="domain" description="S-adenosylmethionine synthetase central" evidence="14">
    <location>
        <begin position="140"/>
        <end position="257"/>
    </location>
</feature>